<dbReference type="Pfam" id="PF01370">
    <property type="entry name" value="Epimerase"/>
    <property type="match status" value="1"/>
</dbReference>
<dbReference type="AlphaFoldDB" id="A0A926NT01"/>
<proteinExistence type="predicted"/>
<accession>A0A926NT01</accession>
<dbReference type="PANTHER" id="PTHR43245">
    <property type="entry name" value="BIFUNCTIONAL POLYMYXIN RESISTANCE PROTEIN ARNA"/>
    <property type="match status" value="1"/>
</dbReference>
<dbReference type="RefSeq" id="WP_190290545.1">
    <property type="nucleotide sequence ID" value="NZ_JABFCZ010000006.1"/>
</dbReference>
<dbReference type="InterPro" id="IPR001509">
    <property type="entry name" value="Epimerase_deHydtase"/>
</dbReference>
<comment type="caution">
    <text evidence="2">The sequence shown here is derived from an EMBL/GenBank/DDBJ whole genome shotgun (WGS) entry which is preliminary data.</text>
</comment>
<organism evidence="2 3">
    <name type="scientific">Roseibium aggregatum</name>
    <dbReference type="NCBI Taxonomy" id="187304"/>
    <lineage>
        <taxon>Bacteria</taxon>
        <taxon>Pseudomonadati</taxon>
        <taxon>Pseudomonadota</taxon>
        <taxon>Alphaproteobacteria</taxon>
        <taxon>Hyphomicrobiales</taxon>
        <taxon>Stappiaceae</taxon>
        <taxon>Roseibium</taxon>
    </lineage>
</organism>
<dbReference type="Proteomes" id="UP000598467">
    <property type="component" value="Unassembled WGS sequence"/>
</dbReference>
<dbReference type="InterPro" id="IPR036291">
    <property type="entry name" value="NAD(P)-bd_dom_sf"/>
</dbReference>
<evidence type="ECO:0000259" key="1">
    <source>
        <dbReference type="Pfam" id="PF01370"/>
    </source>
</evidence>
<dbReference type="SUPFAM" id="SSF51735">
    <property type="entry name" value="NAD(P)-binding Rossmann-fold domains"/>
    <property type="match status" value="1"/>
</dbReference>
<dbReference type="Gene3D" id="3.40.50.720">
    <property type="entry name" value="NAD(P)-binding Rossmann-like Domain"/>
    <property type="match status" value="1"/>
</dbReference>
<evidence type="ECO:0000313" key="2">
    <source>
        <dbReference type="EMBL" id="MBD1545869.1"/>
    </source>
</evidence>
<gene>
    <name evidence="2" type="ORF">HK439_06310</name>
</gene>
<evidence type="ECO:0000313" key="3">
    <source>
        <dbReference type="Proteomes" id="UP000598467"/>
    </source>
</evidence>
<name>A0A926NT01_9HYPH</name>
<reference evidence="2" key="1">
    <citation type="submission" date="2020-05" db="EMBL/GenBank/DDBJ databases">
        <title>Identification of trans-AT polyketide cluster in two marine bacteria, producers of a novel glutaramide-containing polyketide sesbanimide D and analogs.</title>
        <authorList>
            <person name="Kacar D."/>
            <person name="Rodriguez P."/>
            <person name="Canedo L."/>
            <person name="Gonzalez E."/>
            <person name="Galan B."/>
            <person name="De La Calle F."/>
            <person name="Garcia J.L."/>
        </authorList>
    </citation>
    <scope>NUCLEOTIDE SEQUENCE</scope>
    <source>
        <strain evidence="2">PHM038</strain>
    </source>
</reference>
<dbReference type="CDD" id="cd08946">
    <property type="entry name" value="SDR_e"/>
    <property type="match status" value="1"/>
</dbReference>
<dbReference type="EMBL" id="JABFCZ010000006">
    <property type="protein sequence ID" value="MBD1545869.1"/>
    <property type="molecule type" value="Genomic_DNA"/>
</dbReference>
<feature type="domain" description="NAD-dependent epimerase/dehydratase" evidence="1">
    <location>
        <begin position="3"/>
        <end position="226"/>
    </location>
</feature>
<protein>
    <submittedName>
        <fullName evidence="2">NAD(P)-dependent oxidoreductase</fullName>
    </submittedName>
</protein>
<sequence length="291" mass="30894">MHVLLTGGTGVLGRFIAAGLLEAGHEVTFLGRTEPEDSRVGFIPWELSAADIDLPAADALVHCALEHVPGRYRGGEGDDPAGFLLANVDGTRKLFQAAKTAGVRHCVFLSSRAVYADNGQWDVLTEAAAIRPDTLYGQVKLAGEEALQALCTEHFSGTSLRATGIYGLPPGVATHKWSELFSNFRNGATVLPRVGTEVHGEDLAAAVLLVLEKVGERASPFEVYNVSDLLLDRQDLLKLYAEATGCETALPPRAPGPVGVMEPGKLKVLGWAPGGMGKLREFVEAVATEVN</sequence>
<dbReference type="InterPro" id="IPR050177">
    <property type="entry name" value="Lipid_A_modif_metabolic_enz"/>
</dbReference>